<dbReference type="Proteomes" id="UP000226357">
    <property type="component" value="Unassembled WGS sequence"/>
</dbReference>
<sequence length="868" mass="96079">MVLKGRNKLSFFIAFIFILANLCIGTPALAGIESATSIALDRDYTGNVKGGAKYYTFQLSKDGKVKLSMNRHKSSSWYMELMNSKGNSIESFTTEYGTNASGNEEREVGLPKGTYYIKIENYQSGYDNDYKFRVNFTATDTYEKEFNNTKESANKISLNQLYKGALQNYSDDDYYTFTLPADGNVTFSMKRNQGASWYVYIYNQNGENLKTISTEYGVNAKGNEEKQIGLPKGTYYIQVDHLQNAADILYEFQVKFQASPYFEKEFNNKTESANKVSLNQVYKGALQSYSDDDHYTFTLPADGNVTFSMKRNQGASWYVYIYDKNGNYFTTFYTNYGVNAEGNAEKQIGLPKGTYYIQIDHQQNAVDVPYEFQVKFQASNYFEKEFNGDFPLANPVQLNMNYQGTLQKSGDSDFYSFSVEKRQAIRIVMPRSQGSAWYVSLYNGEKRQVENFYTEYGTNAYGNEERTYTLEKGKYYLRIVEWTSAVDTPYQFQILNRSLSLSEKQIKVTNNKGKADVVSVSGVKVNDIVKVYDKATGGKLLGTAKVIKGSQIDVSIAQIGATSGSVYVSLTQPGMAEGERTASKYAGEPTDSLQASQVKIVNNKGKADIITVSKLKQGDVVKVYDKATGGTLLATGTVKQGTEVVVNVKQIGEKAGNMHITLTRLGLSESNRSAHTFEGEPANPLQANQVKIENNKGKADSITVSGLQINDVIKVYDKATAGKLLGTVKVTKGTQAVVNVQQLGEKAGSVYVTVTKVGMKESSRTVHTFKAEITPVPTKPLQVSQVKIVNNKGKADSITVSGLQVNDVIKVYDKATGGKLLGTVKVAKGTQAVMNIQQLGEKMGSLYVTVTKSNMAESSRLKADYKAE</sequence>
<proteinExistence type="predicted"/>
<evidence type="ECO:0000313" key="1">
    <source>
        <dbReference type="EMBL" id="PFS05507.1"/>
    </source>
</evidence>
<organism evidence="1 2">
    <name type="scientific">Bacillus cereus</name>
    <dbReference type="NCBI Taxonomy" id="1396"/>
    <lineage>
        <taxon>Bacteria</taxon>
        <taxon>Bacillati</taxon>
        <taxon>Bacillota</taxon>
        <taxon>Bacilli</taxon>
        <taxon>Bacillales</taxon>
        <taxon>Bacillaceae</taxon>
        <taxon>Bacillus</taxon>
        <taxon>Bacillus cereus group</taxon>
    </lineage>
</organism>
<evidence type="ECO:0008006" key="3">
    <source>
        <dbReference type="Google" id="ProtNLM"/>
    </source>
</evidence>
<reference evidence="1 2" key="1">
    <citation type="submission" date="2017-09" db="EMBL/GenBank/DDBJ databases">
        <title>Large-scale bioinformatics analysis of Bacillus genomes uncovers conserved roles of natural products in bacterial physiology.</title>
        <authorList>
            <consortium name="Agbiome Team Llc"/>
            <person name="Bleich R.M."/>
            <person name="Grubbs K.J."/>
            <person name="Santa Maria K.C."/>
            <person name="Allen S.E."/>
            <person name="Farag S."/>
            <person name="Shank E.A."/>
            <person name="Bowers A."/>
        </authorList>
    </citation>
    <scope>NUCLEOTIDE SEQUENCE [LARGE SCALE GENOMIC DNA]</scope>
    <source>
        <strain evidence="1 2">AFS067272</strain>
    </source>
</reference>
<comment type="caution">
    <text evidence="1">The sequence shown here is derived from an EMBL/GenBank/DDBJ whole genome shotgun (WGS) entry which is preliminary data.</text>
</comment>
<dbReference type="RefSeq" id="WP_098523030.1">
    <property type="nucleotide sequence ID" value="NZ_NUYJ01000043.1"/>
</dbReference>
<name>A0AA44QDB7_BACCE</name>
<gene>
    <name evidence="1" type="ORF">COK38_04925</name>
</gene>
<dbReference type="EMBL" id="NVBO01000032">
    <property type="protein sequence ID" value="PFS05507.1"/>
    <property type="molecule type" value="Genomic_DNA"/>
</dbReference>
<accession>A0AA44QDB7</accession>
<dbReference type="SUPFAM" id="SSF89260">
    <property type="entry name" value="Collagen-binding domain"/>
    <property type="match status" value="4"/>
</dbReference>
<protein>
    <recommendedName>
        <fullName evidence="3">Peptidase C-terminal archaeal/bacterial domain-containing protein</fullName>
    </recommendedName>
</protein>
<dbReference type="AlphaFoldDB" id="A0AA44QDB7"/>
<dbReference type="Gene3D" id="2.60.120.380">
    <property type="match status" value="4"/>
</dbReference>
<evidence type="ECO:0000313" key="2">
    <source>
        <dbReference type="Proteomes" id="UP000226357"/>
    </source>
</evidence>